<dbReference type="CDD" id="cd05244">
    <property type="entry name" value="BVR-B_like_SDR_a"/>
    <property type="match status" value="1"/>
</dbReference>
<dbReference type="SUPFAM" id="SSF51735">
    <property type="entry name" value="NAD(P)-binding Rossmann-fold domains"/>
    <property type="match status" value="1"/>
</dbReference>
<dbReference type="Pfam" id="PF13460">
    <property type="entry name" value="NAD_binding_10"/>
    <property type="match status" value="1"/>
</dbReference>
<sequence>MKIIVFGATGTVGTEIVKQALEKGYRVTVFVRNSAKIIATNPNLHVYTGDVSNADDVMRAVKDHDAIFCALGDGRVGKIRAMGTLNIIDAMNSAAVRKLICLSTLGIGESYGNLNFVWKHIMFGMLLKRAFNDHKLQEEYIRNSKLDFTIVRPSALTNGAITNGYKIGFDGKYKKLNLKISRADVADFMLRQLHSENNIRKAVSISN</sequence>
<dbReference type="Gene3D" id="3.40.50.720">
    <property type="entry name" value="NAD(P)-binding Rossmann-like Domain"/>
    <property type="match status" value="1"/>
</dbReference>
<dbReference type="InterPro" id="IPR016040">
    <property type="entry name" value="NAD(P)-bd_dom"/>
</dbReference>
<dbReference type="RefSeq" id="WP_105715803.1">
    <property type="nucleotide sequence ID" value="NZ_PVBQ01000003.1"/>
</dbReference>
<dbReference type="Proteomes" id="UP000239711">
    <property type="component" value="Unassembled WGS sequence"/>
</dbReference>
<evidence type="ECO:0000313" key="2">
    <source>
        <dbReference type="EMBL" id="PRD48482.1"/>
    </source>
</evidence>
<gene>
    <name evidence="2" type="ORF">C5745_04580</name>
</gene>
<name>A0A2S9J6T6_9SPHI</name>
<dbReference type="InterPro" id="IPR051606">
    <property type="entry name" value="Polyketide_Oxido-like"/>
</dbReference>
<dbReference type="GO" id="GO:0004074">
    <property type="term" value="F:biliverdin reductase [NAD(P)H] activity"/>
    <property type="evidence" value="ECO:0007669"/>
    <property type="project" value="TreeGrafter"/>
</dbReference>
<feature type="domain" description="NAD(P)-binding" evidence="1">
    <location>
        <begin position="7"/>
        <end position="195"/>
    </location>
</feature>
<dbReference type="EMBL" id="PVBQ01000003">
    <property type="protein sequence ID" value="PRD48482.1"/>
    <property type="molecule type" value="Genomic_DNA"/>
</dbReference>
<dbReference type="PANTHER" id="PTHR43355:SF2">
    <property type="entry name" value="FLAVIN REDUCTASE (NADPH)"/>
    <property type="match status" value="1"/>
</dbReference>
<evidence type="ECO:0000259" key="1">
    <source>
        <dbReference type="Pfam" id="PF13460"/>
    </source>
</evidence>
<keyword evidence="3" id="KW-1185">Reference proteome</keyword>
<organism evidence="2 3">
    <name type="scientific">Sphingobacterium haloxyli</name>
    <dbReference type="NCBI Taxonomy" id="2100533"/>
    <lineage>
        <taxon>Bacteria</taxon>
        <taxon>Pseudomonadati</taxon>
        <taxon>Bacteroidota</taxon>
        <taxon>Sphingobacteriia</taxon>
        <taxon>Sphingobacteriales</taxon>
        <taxon>Sphingobacteriaceae</taxon>
        <taxon>Sphingobacterium</taxon>
    </lineage>
</organism>
<reference evidence="2 3" key="1">
    <citation type="submission" date="2018-02" db="EMBL/GenBank/DDBJ databases">
        <title>The draft genome of Sphingobacterium sp. 5JN-11.</title>
        <authorList>
            <person name="Liu L."/>
            <person name="Li L."/>
            <person name="Liang L."/>
            <person name="Zhang X."/>
            <person name="Wang T."/>
        </authorList>
    </citation>
    <scope>NUCLEOTIDE SEQUENCE [LARGE SCALE GENOMIC DNA]</scope>
    <source>
        <strain evidence="2 3">5JN-11</strain>
    </source>
</reference>
<dbReference type="AlphaFoldDB" id="A0A2S9J6T6"/>
<comment type="caution">
    <text evidence="2">The sequence shown here is derived from an EMBL/GenBank/DDBJ whole genome shotgun (WGS) entry which is preliminary data.</text>
</comment>
<proteinExistence type="predicted"/>
<evidence type="ECO:0000313" key="3">
    <source>
        <dbReference type="Proteomes" id="UP000239711"/>
    </source>
</evidence>
<protein>
    <submittedName>
        <fullName evidence="2">Epimerase</fullName>
    </submittedName>
</protein>
<dbReference type="PANTHER" id="PTHR43355">
    <property type="entry name" value="FLAVIN REDUCTASE (NADPH)"/>
    <property type="match status" value="1"/>
</dbReference>
<dbReference type="OrthoDB" id="704152at2"/>
<dbReference type="GO" id="GO:0042602">
    <property type="term" value="F:riboflavin reductase (NADPH) activity"/>
    <property type="evidence" value="ECO:0007669"/>
    <property type="project" value="TreeGrafter"/>
</dbReference>
<accession>A0A2S9J6T6</accession>
<dbReference type="InterPro" id="IPR036291">
    <property type="entry name" value="NAD(P)-bd_dom_sf"/>
</dbReference>